<dbReference type="EC" id="3.1.3.18" evidence="5 10"/>
<evidence type="ECO:0000256" key="8">
    <source>
        <dbReference type="ARBA" id="ARBA00022842"/>
    </source>
</evidence>
<feature type="binding site" evidence="10">
    <location>
        <position position="11"/>
    </location>
    <ligand>
        <name>Mg(2+)</name>
        <dbReference type="ChEBI" id="CHEBI:18420"/>
    </ligand>
</feature>
<comment type="caution">
    <text evidence="11">The sequence shown here is derived from an EMBL/GenBank/DDBJ whole genome shotgun (WGS) entry which is preliminary data.</text>
</comment>
<dbReference type="InterPro" id="IPR023214">
    <property type="entry name" value="HAD_sf"/>
</dbReference>
<evidence type="ECO:0000256" key="6">
    <source>
        <dbReference type="ARBA" id="ARBA00022723"/>
    </source>
</evidence>
<keyword evidence="6 10" id="KW-0479">Metal-binding</keyword>
<keyword evidence="7 10" id="KW-0378">Hydrolase</keyword>
<dbReference type="SFLD" id="SFLDS00003">
    <property type="entry name" value="Haloacid_Dehalogenase"/>
    <property type="match status" value="1"/>
</dbReference>
<dbReference type="InterPro" id="IPR050155">
    <property type="entry name" value="HAD-like_hydrolase_sf"/>
</dbReference>
<dbReference type="HAMAP" id="MF_00495">
    <property type="entry name" value="GPH_hydrolase_bact"/>
    <property type="match status" value="1"/>
</dbReference>
<evidence type="ECO:0000256" key="1">
    <source>
        <dbReference type="ARBA" id="ARBA00000830"/>
    </source>
</evidence>
<dbReference type="InterPro" id="IPR037512">
    <property type="entry name" value="PGPase_prok"/>
</dbReference>
<evidence type="ECO:0000256" key="9">
    <source>
        <dbReference type="ARBA" id="ARBA00023277"/>
    </source>
</evidence>
<dbReference type="PANTHER" id="PTHR43434:SF1">
    <property type="entry name" value="PHOSPHOGLYCOLATE PHOSPHATASE"/>
    <property type="match status" value="1"/>
</dbReference>
<dbReference type="RefSeq" id="WP_189459551.1">
    <property type="nucleotide sequence ID" value="NZ_BMYO01000003.1"/>
</dbReference>
<keyword evidence="8 10" id="KW-0460">Magnesium</keyword>
<dbReference type="InterPro" id="IPR041492">
    <property type="entry name" value="HAD_2"/>
</dbReference>
<comment type="pathway">
    <text evidence="3 10">Organic acid metabolism; glycolate biosynthesis; glycolate from 2-phosphoglycolate: step 1/1.</text>
</comment>
<feature type="binding site" evidence="10">
    <location>
        <position position="9"/>
    </location>
    <ligand>
        <name>Mg(2+)</name>
        <dbReference type="ChEBI" id="CHEBI:18420"/>
    </ligand>
</feature>
<dbReference type="NCBIfam" id="TIGR01509">
    <property type="entry name" value="HAD-SF-IA-v3"/>
    <property type="match status" value="1"/>
</dbReference>
<comment type="similarity">
    <text evidence="4 10">Belongs to the HAD-like hydrolase superfamily. CbbY/CbbZ/Gph/YieH family.</text>
</comment>
<accession>A0ABQ3GY91</accession>
<dbReference type="NCBIfam" id="TIGR01549">
    <property type="entry name" value="HAD-SF-IA-v1"/>
    <property type="match status" value="1"/>
</dbReference>
<dbReference type="Gene3D" id="3.40.50.1000">
    <property type="entry name" value="HAD superfamily/HAD-like"/>
    <property type="match status" value="1"/>
</dbReference>
<evidence type="ECO:0000313" key="12">
    <source>
        <dbReference type="Proteomes" id="UP000604737"/>
    </source>
</evidence>
<dbReference type="SUPFAM" id="SSF56784">
    <property type="entry name" value="HAD-like"/>
    <property type="match status" value="1"/>
</dbReference>
<evidence type="ECO:0000256" key="5">
    <source>
        <dbReference type="ARBA" id="ARBA00013078"/>
    </source>
</evidence>
<dbReference type="Gene3D" id="1.10.150.240">
    <property type="entry name" value="Putative phosphatase, domain 2"/>
    <property type="match status" value="1"/>
</dbReference>
<dbReference type="InterPro" id="IPR023198">
    <property type="entry name" value="PGP-like_dom2"/>
</dbReference>
<feature type="binding site" evidence="10">
    <location>
        <position position="173"/>
    </location>
    <ligand>
        <name>Mg(2+)</name>
        <dbReference type="ChEBI" id="CHEBI:18420"/>
    </ligand>
</feature>
<dbReference type="EMBL" id="BMYO01000003">
    <property type="protein sequence ID" value="GHD60935.1"/>
    <property type="molecule type" value="Genomic_DNA"/>
</dbReference>
<feature type="active site" description="Nucleophile" evidence="10">
    <location>
        <position position="9"/>
    </location>
</feature>
<dbReference type="SFLD" id="SFLDG01129">
    <property type="entry name" value="C1.5:_HAD__Beta-PGM__Phosphata"/>
    <property type="match status" value="1"/>
</dbReference>
<organism evidence="11 12">
    <name type="scientific">Jeongeupia chitinilytica</name>
    <dbReference type="NCBI Taxonomy" id="1041641"/>
    <lineage>
        <taxon>Bacteria</taxon>
        <taxon>Pseudomonadati</taxon>
        <taxon>Pseudomonadota</taxon>
        <taxon>Betaproteobacteria</taxon>
        <taxon>Neisseriales</taxon>
        <taxon>Chitinibacteraceae</taxon>
        <taxon>Jeongeupia</taxon>
    </lineage>
</organism>
<dbReference type="Pfam" id="PF13419">
    <property type="entry name" value="HAD_2"/>
    <property type="match status" value="1"/>
</dbReference>
<comment type="function">
    <text evidence="10">Specifically catalyzes the dephosphorylation of 2-phosphoglycolate. Is involved in the dissimilation of the intracellular 2-phosphoglycolate formed during the DNA repair of 3'-phosphoglycolate ends, a major class of DNA lesions induced by oxidative stress.</text>
</comment>
<evidence type="ECO:0000256" key="4">
    <source>
        <dbReference type="ARBA" id="ARBA00006171"/>
    </source>
</evidence>
<gene>
    <name evidence="11" type="ORF">GCM10007350_14830</name>
</gene>
<evidence type="ECO:0000256" key="3">
    <source>
        <dbReference type="ARBA" id="ARBA00004818"/>
    </source>
</evidence>
<name>A0ABQ3GY91_9NEIS</name>
<keyword evidence="12" id="KW-1185">Reference proteome</keyword>
<evidence type="ECO:0000313" key="11">
    <source>
        <dbReference type="EMBL" id="GHD60935.1"/>
    </source>
</evidence>
<reference evidence="12" key="1">
    <citation type="journal article" date="2019" name="Int. J. Syst. Evol. Microbiol.">
        <title>The Global Catalogue of Microorganisms (GCM) 10K type strain sequencing project: providing services to taxonomists for standard genome sequencing and annotation.</title>
        <authorList>
            <consortium name="The Broad Institute Genomics Platform"/>
            <consortium name="The Broad Institute Genome Sequencing Center for Infectious Disease"/>
            <person name="Wu L."/>
            <person name="Ma J."/>
        </authorList>
    </citation>
    <scope>NUCLEOTIDE SEQUENCE [LARGE SCALE GENOMIC DNA]</scope>
    <source>
        <strain evidence="12">KCTC 23701</strain>
    </source>
</reference>
<dbReference type="Proteomes" id="UP000604737">
    <property type="component" value="Unassembled WGS sequence"/>
</dbReference>
<comment type="catalytic activity">
    <reaction evidence="1 10">
        <text>2-phosphoglycolate + H2O = glycolate + phosphate</text>
        <dbReference type="Rhea" id="RHEA:14369"/>
        <dbReference type="ChEBI" id="CHEBI:15377"/>
        <dbReference type="ChEBI" id="CHEBI:29805"/>
        <dbReference type="ChEBI" id="CHEBI:43474"/>
        <dbReference type="ChEBI" id="CHEBI:58033"/>
        <dbReference type="EC" id="3.1.3.18"/>
    </reaction>
</comment>
<comment type="cofactor">
    <cofactor evidence="2 10">
        <name>Mg(2+)</name>
        <dbReference type="ChEBI" id="CHEBI:18420"/>
    </cofactor>
</comment>
<dbReference type="SFLD" id="SFLDG01135">
    <property type="entry name" value="C1.5.6:_HAD__Beta-PGM__Phospha"/>
    <property type="match status" value="1"/>
</dbReference>
<sequence length="220" mass="23798">MTIRALAFDLDGTLVDSIADLARAANAARADLGLPPLAEGTVESYVGDGAQSLVARTLADDHDATWRNAPEQQEAMQRFDLHYKAGLTIATRFYPQVQETLHALHELGLPLAIVTNKPERYTLPLLRELGVSERFELVVGGDTLPERKPSALPLQHVLERLGVASDELLMVGDSKNDILAARAAGCPVVAVEYGYGSDVRSLGADHVIGRFSELLEFVEA</sequence>
<evidence type="ECO:0000256" key="10">
    <source>
        <dbReference type="HAMAP-Rule" id="MF_00495"/>
    </source>
</evidence>
<dbReference type="NCBIfam" id="NF009695">
    <property type="entry name" value="PRK13222.1-2"/>
    <property type="match status" value="1"/>
</dbReference>
<evidence type="ECO:0000256" key="2">
    <source>
        <dbReference type="ARBA" id="ARBA00001946"/>
    </source>
</evidence>
<dbReference type="InterPro" id="IPR006439">
    <property type="entry name" value="HAD-SF_hydro_IA"/>
</dbReference>
<dbReference type="NCBIfam" id="TIGR01449">
    <property type="entry name" value="PGP_bact"/>
    <property type="match status" value="1"/>
</dbReference>
<proteinExistence type="inferred from homology"/>
<dbReference type="PANTHER" id="PTHR43434">
    <property type="entry name" value="PHOSPHOGLYCOLATE PHOSPHATASE"/>
    <property type="match status" value="1"/>
</dbReference>
<dbReference type="InterPro" id="IPR036412">
    <property type="entry name" value="HAD-like_sf"/>
</dbReference>
<protein>
    <recommendedName>
        <fullName evidence="5 10">Phosphoglycolate phosphatase</fullName>
        <shortName evidence="10">PGP</shortName>
        <shortName evidence="10">PGPase</shortName>
        <ecNumber evidence="5 10">3.1.3.18</ecNumber>
    </recommendedName>
</protein>
<evidence type="ECO:0000256" key="7">
    <source>
        <dbReference type="ARBA" id="ARBA00022801"/>
    </source>
</evidence>
<keyword evidence="9 10" id="KW-0119">Carbohydrate metabolism</keyword>
<dbReference type="CDD" id="cd16417">
    <property type="entry name" value="HAD_PGPase"/>
    <property type="match status" value="1"/>
</dbReference>